<dbReference type="InterPro" id="IPR037027">
    <property type="entry name" value="YqgF/RNaseH-like_dom_sf"/>
</dbReference>
<dbReference type="GO" id="GO:0006364">
    <property type="term" value="P:rRNA processing"/>
    <property type="evidence" value="ECO:0007669"/>
    <property type="project" value="InterPro"/>
</dbReference>
<dbReference type="Pfam" id="PF03652">
    <property type="entry name" value="RuvX"/>
    <property type="match status" value="1"/>
</dbReference>
<reference evidence="1" key="1">
    <citation type="submission" date="2021-01" db="EMBL/GenBank/DDBJ databases">
        <authorList>
            <person name="Corre E."/>
            <person name="Pelletier E."/>
            <person name="Niang G."/>
            <person name="Scheremetjew M."/>
            <person name="Finn R."/>
            <person name="Kale V."/>
            <person name="Holt S."/>
            <person name="Cochrane G."/>
            <person name="Meng A."/>
            <person name="Brown T."/>
            <person name="Cohen L."/>
        </authorList>
    </citation>
    <scope>NUCLEOTIDE SEQUENCE</scope>
    <source>
        <strain evidence="1">Isolate 1302-5</strain>
    </source>
</reference>
<proteinExistence type="predicted"/>
<name>A0A7S4MN64_9STRA</name>
<dbReference type="EMBL" id="HBKQ01018654">
    <property type="protein sequence ID" value="CAE2232878.1"/>
    <property type="molecule type" value="Transcribed_RNA"/>
</dbReference>
<dbReference type="InterPro" id="IPR012337">
    <property type="entry name" value="RNaseH-like_sf"/>
</dbReference>
<dbReference type="AlphaFoldDB" id="A0A7S4MN64"/>
<gene>
    <name evidence="1" type="ORF">OAUR00152_LOCUS12645</name>
</gene>
<protein>
    <recommendedName>
        <fullName evidence="2">YqgF/RNase H-like domain-containing protein</fullName>
    </recommendedName>
</protein>
<evidence type="ECO:0000313" key="1">
    <source>
        <dbReference type="EMBL" id="CAE2232878.1"/>
    </source>
</evidence>
<dbReference type="InterPro" id="IPR005227">
    <property type="entry name" value="YqgF"/>
</dbReference>
<organism evidence="1">
    <name type="scientific">Odontella aurita</name>
    <dbReference type="NCBI Taxonomy" id="265563"/>
    <lineage>
        <taxon>Eukaryota</taxon>
        <taxon>Sar</taxon>
        <taxon>Stramenopiles</taxon>
        <taxon>Ochrophyta</taxon>
        <taxon>Bacillariophyta</taxon>
        <taxon>Mediophyceae</taxon>
        <taxon>Biddulphiophycidae</taxon>
        <taxon>Eupodiscales</taxon>
        <taxon>Odontellaceae</taxon>
        <taxon>Odontella</taxon>
    </lineage>
</organism>
<dbReference type="Gene3D" id="3.30.420.140">
    <property type="entry name" value="YqgF/RNase H-like domain"/>
    <property type="match status" value="1"/>
</dbReference>
<sequence length="260" mass="29682">MNKSCMWEIPRYFLCGPLSDRYFCCLIDPVVPGFISTIMSLDITDRRIGVAIGEHPTPNNLVHKLDAIPYMPCGHPPVKRRDENERVALELEKLMKQNKVNAFVVGWPLLADGRPGGPCGKVLHMLDFLAERRGSLLTKARPFALWDERDIPRDKFEEGLIKSAQRSGTIDKWGRAPIFCETPVHEAGGYIYRSRLQFYHKPTNDSTAASLILKHFMDSHWTPENKETALHFNDSYADCQFEHAVEKYDNEGFCLQSSLL</sequence>
<dbReference type="SUPFAM" id="SSF53098">
    <property type="entry name" value="Ribonuclease H-like"/>
    <property type="match status" value="1"/>
</dbReference>
<accession>A0A7S4MN64</accession>
<evidence type="ECO:0008006" key="2">
    <source>
        <dbReference type="Google" id="ProtNLM"/>
    </source>
</evidence>